<evidence type="ECO:0000256" key="1">
    <source>
        <dbReference type="ARBA" id="ARBA00007689"/>
    </source>
</evidence>
<dbReference type="AlphaFoldDB" id="A0A158AAI1"/>
<dbReference type="PANTHER" id="PTHR33606">
    <property type="entry name" value="PROTEIN YCII"/>
    <property type="match status" value="1"/>
</dbReference>
<reference evidence="3" key="1">
    <citation type="submission" date="2016-01" db="EMBL/GenBank/DDBJ databases">
        <authorList>
            <person name="Peeters C."/>
        </authorList>
    </citation>
    <scope>NUCLEOTIDE SEQUENCE [LARGE SCALE GENOMIC DNA]</scope>
    <source>
        <strain evidence="3">LMG 29323</strain>
    </source>
</reference>
<protein>
    <submittedName>
        <fullName evidence="3">YciI-like protein</fullName>
    </submittedName>
</protein>
<keyword evidence="4" id="KW-1185">Reference proteome</keyword>
<proteinExistence type="inferred from homology"/>
<gene>
    <name evidence="3" type="ORF">AWB80_02020</name>
</gene>
<dbReference type="EMBL" id="FCOE02000005">
    <property type="protein sequence ID" value="SAK54760.1"/>
    <property type="molecule type" value="Genomic_DNA"/>
</dbReference>
<comment type="similarity">
    <text evidence="1">Belongs to the YciI family.</text>
</comment>
<dbReference type="InterPro" id="IPR005545">
    <property type="entry name" value="YCII"/>
</dbReference>
<accession>A0A158AAI1</accession>
<dbReference type="SUPFAM" id="SSF54909">
    <property type="entry name" value="Dimeric alpha+beta barrel"/>
    <property type="match status" value="1"/>
</dbReference>
<name>A0A158AAI1_9BURK</name>
<feature type="domain" description="YCII-related" evidence="2">
    <location>
        <begin position="1"/>
        <end position="86"/>
    </location>
</feature>
<comment type="caution">
    <text evidence="3">The sequence shown here is derived from an EMBL/GenBank/DDBJ whole genome shotgun (WGS) entry which is preliminary data.</text>
</comment>
<dbReference type="NCBIfam" id="NF009508">
    <property type="entry name" value="PRK12866.1"/>
    <property type="match status" value="1"/>
</dbReference>
<evidence type="ECO:0000313" key="4">
    <source>
        <dbReference type="Proteomes" id="UP000054911"/>
    </source>
</evidence>
<dbReference type="InterPro" id="IPR051807">
    <property type="entry name" value="Sec-metab_biosynth-assoc"/>
</dbReference>
<dbReference type="PANTHER" id="PTHR33606:SF3">
    <property type="entry name" value="PROTEIN YCII"/>
    <property type="match status" value="1"/>
</dbReference>
<dbReference type="Pfam" id="PF03795">
    <property type="entry name" value="YCII"/>
    <property type="match status" value="1"/>
</dbReference>
<sequence length="98" mass="10891">MHYLLIYDLCADYLERRGQFRDAHLAMAWAAVERGDIVLAGALDAPADRAMLLFHSDSPAAAEDFAKSDPYVTNGLVDRWEVRKWNTVVGANAATPVR</sequence>
<dbReference type="Gene3D" id="3.30.70.1060">
    <property type="entry name" value="Dimeric alpha+beta barrel"/>
    <property type="match status" value="1"/>
</dbReference>
<organism evidence="3 4">
    <name type="scientific">Caballeronia pedi</name>
    <dbReference type="NCBI Taxonomy" id="1777141"/>
    <lineage>
        <taxon>Bacteria</taxon>
        <taxon>Pseudomonadati</taxon>
        <taxon>Pseudomonadota</taxon>
        <taxon>Betaproteobacteria</taxon>
        <taxon>Burkholderiales</taxon>
        <taxon>Burkholderiaceae</taxon>
        <taxon>Caballeronia</taxon>
    </lineage>
</organism>
<dbReference type="STRING" id="1777141.AWB80_02020"/>
<evidence type="ECO:0000313" key="3">
    <source>
        <dbReference type="EMBL" id="SAK54760.1"/>
    </source>
</evidence>
<dbReference type="OrthoDB" id="70894at2"/>
<dbReference type="RefSeq" id="WP_061174523.1">
    <property type="nucleotide sequence ID" value="NZ_FCOE02000005.1"/>
</dbReference>
<evidence type="ECO:0000259" key="2">
    <source>
        <dbReference type="Pfam" id="PF03795"/>
    </source>
</evidence>
<dbReference type="InterPro" id="IPR011008">
    <property type="entry name" value="Dimeric_a/b-barrel"/>
</dbReference>
<dbReference type="Proteomes" id="UP000054911">
    <property type="component" value="Unassembled WGS sequence"/>
</dbReference>